<feature type="signal peptide" evidence="1">
    <location>
        <begin position="1"/>
        <end position="23"/>
    </location>
</feature>
<dbReference type="AlphaFoldDB" id="A0AAJ0DI29"/>
<feature type="chain" id="PRO_5042530546" evidence="1">
    <location>
        <begin position="24"/>
        <end position="799"/>
    </location>
</feature>
<protein>
    <submittedName>
        <fullName evidence="2">Uncharacterized protein</fullName>
    </submittedName>
</protein>
<organism evidence="2 3">
    <name type="scientific">Extremus antarcticus</name>
    <dbReference type="NCBI Taxonomy" id="702011"/>
    <lineage>
        <taxon>Eukaryota</taxon>
        <taxon>Fungi</taxon>
        <taxon>Dikarya</taxon>
        <taxon>Ascomycota</taxon>
        <taxon>Pezizomycotina</taxon>
        <taxon>Dothideomycetes</taxon>
        <taxon>Dothideomycetidae</taxon>
        <taxon>Mycosphaerellales</taxon>
        <taxon>Extremaceae</taxon>
        <taxon>Extremus</taxon>
    </lineage>
</organism>
<sequence length="799" mass="83354">MSVFTVFSFVFLAFFSPISLASALPDALPCPDCVDEPPIPVQVEPCHECEYNHPKPPPAVIVTKTECEHDDCDHHTKTKPFVFTSTISTCRRQTTSHYTPYTSGSATYFISSCKPTTLTKTQHGQCEESPASTITVPGSVSVSTTTFFGNGSAITICGTSVVTSYRNNSRPGVAVTSYAAGPAPNTVTVVTTKRQPGETTTVAGSPTDYITVTKGRRTLTSTTTSYVTVAGGNATCNAFTQTLTLTTKKTKTRSQPANTNTVGGVSSVTITTQYPSCDHITRTVQNTVTEYGATAPSQVTITATRRIRAVTITMTAAAQTITATTTATTEAVGPVQYSTVPTTEYATLTSYASGSPPATIYLTRTRTTTVTASTSNAPPSTVVSVRRVVRTNTQTVMETTTSVTTVVQTTRLPAQTSFATVTQGTQTVVTTLSVATTTFTTQPPPVTETTFGPASTRTTTIRPAARTITVTATSDQPTTVLVTTTLPGSTALRTRTRTITATLSAGTITTTITVTNTLAAATVTETTTKVNVRTRTQTTEVVSTATLTATATSISNVITTATATITRVQTRRITTTKEQPAGYCTPTTQTITNTATATSTQTITRTRTITETAVPPPDYCNSATVTTTQTRTVTTTTRAPCATAARPTVANCVAPTGQFRIIIQNFGSAYLTASSGGGKPVGDHQSLTLSSQVGQAVQFSAVSNGQTSFVTVGGKTLYSDQDAGNAGNSPIFFDSLDGAPGYDGGSQPVQFCLQPDNTFVVQNPADGATSVMMCAGVINLFTAANAATSGCTPVTLVKA</sequence>
<evidence type="ECO:0000313" key="2">
    <source>
        <dbReference type="EMBL" id="KAK3050596.1"/>
    </source>
</evidence>
<evidence type="ECO:0000313" key="3">
    <source>
        <dbReference type="Proteomes" id="UP001271007"/>
    </source>
</evidence>
<evidence type="ECO:0000256" key="1">
    <source>
        <dbReference type="SAM" id="SignalP"/>
    </source>
</evidence>
<comment type="caution">
    <text evidence="2">The sequence shown here is derived from an EMBL/GenBank/DDBJ whole genome shotgun (WGS) entry which is preliminary data.</text>
</comment>
<gene>
    <name evidence="2" type="ORF">LTR09_008236</name>
</gene>
<name>A0AAJ0DI29_9PEZI</name>
<keyword evidence="3" id="KW-1185">Reference proteome</keyword>
<dbReference type="Proteomes" id="UP001271007">
    <property type="component" value="Unassembled WGS sequence"/>
</dbReference>
<proteinExistence type="predicted"/>
<keyword evidence="1" id="KW-0732">Signal</keyword>
<accession>A0AAJ0DI29</accession>
<dbReference type="EMBL" id="JAWDJX010000031">
    <property type="protein sequence ID" value="KAK3050596.1"/>
    <property type="molecule type" value="Genomic_DNA"/>
</dbReference>
<reference evidence="2" key="1">
    <citation type="submission" date="2023-04" db="EMBL/GenBank/DDBJ databases">
        <title>Black Yeasts Isolated from many extreme environments.</title>
        <authorList>
            <person name="Coleine C."/>
            <person name="Stajich J.E."/>
            <person name="Selbmann L."/>
        </authorList>
    </citation>
    <scope>NUCLEOTIDE SEQUENCE</scope>
    <source>
        <strain evidence="2">CCFEE 5312</strain>
    </source>
</reference>